<dbReference type="SUPFAM" id="SSF50800">
    <property type="entry name" value="PK beta-barrel domain-like"/>
    <property type="match status" value="1"/>
</dbReference>
<sequence length="504" mass="56229">MAATGFLQYEEPDIVSLLVLISFFFFLSSLGWVFNSIIRAGLIGQILVGILYGTPVGNILDTEWQKTFMVLGYIGLILIIFEGGLTIRLDLLKANFFLSILAAGIGIITPIALCYLILYLGFGYGALETFIVGASLSTTSIGTTFIVISNSRNVDLTHTKVGTVLVSAALFDDVVGLIMIYVYPIKSLRGITLQQAKLDRQGVQYDRRFVLLKIHDDGHLEPVEIVRFPACGLFLTEIVGDKIVVRYKIPEEPLFPPTPEQKTALEIPLDPHTSNLEQVEVELYKSKSMGYRMPDHYNSWFSSCFGFKTILVHVGDGRRPVLGTMSPYTQEQQNKGWISSVANYITGSNEGDPHWLTFTCVAAYLITTEASVKDVSSRLPPGEDMEMRKFRPNLVVDGEGPYDEDFWGEIEVGHGPRFALTGNCGRCLSINVDYETGKTGTGESGTILKKLMKDRRVDAGYRWSPVVGRYGFLLDEIADVHVGDEVTVTKRLEERRVWDWPPYE</sequence>
<keyword evidence="3" id="KW-0050">Antiport</keyword>
<dbReference type="EMBL" id="LKEB01000004">
    <property type="protein sequence ID" value="ROW16611.1"/>
    <property type="molecule type" value="Genomic_DNA"/>
</dbReference>
<dbReference type="GO" id="GO:0030170">
    <property type="term" value="F:pyridoxal phosphate binding"/>
    <property type="evidence" value="ECO:0007669"/>
    <property type="project" value="InterPro"/>
</dbReference>
<feature type="transmembrane region" description="Helical" evidence="8">
    <location>
        <begin position="161"/>
        <end position="183"/>
    </location>
</feature>
<comment type="subcellular location">
    <subcellularLocation>
        <location evidence="1">Membrane</location>
        <topology evidence="1">Multi-pass membrane protein</topology>
    </subcellularLocation>
</comment>
<evidence type="ECO:0000256" key="5">
    <source>
        <dbReference type="ARBA" id="ARBA00022989"/>
    </source>
</evidence>
<dbReference type="Pfam" id="PF03473">
    <property type="entry name" value="MOSC"/>
    <property type="match status" value="1"/>
</dbReference>
<dbReference type="STRING" id="1230097.A0A423XK10"/>
<dbReference type="OrthoDB" id="17255at2759"/>
<evidence type="ECO:0000256" key="1">
    <source>
        <dbReference type="ARBA" id="ARBA00004141"/>
    </source>
</evidence>
<dbReference type="SUPFAM" id="SSF141673">
    <property type="entry name" value="MOSC N-terminal domain-like"/>
    <property type="match status" value="1"/>
</dbReference>
<feature type="transmembrane region" description="Helical" evidence="8">
    <location>
        <begin position="14"/>
        <end position="34"/>
    </location>
</feature>
<comment type="caution">
    <text evidence="10">The sequence shown here is derived from an EMBL/GenBank/DDBJ whole genome shotgun (WGS) entry which is preliminary data.</text>
</comment>
<accession>A0A423XK10</accession>
<evidence type="ECO:0000256" key="4">
    <source>
        <dbReference type="ARBA" id="ARBA00022692"/>
    </source>
</evidence>
<dbReference type="InterPro" id="IPR011037">
    <property type="entry name" value="Pyrv_Knase-like_insert_dom_sf"/>
</dbReference>
<evidence type="ECO:0000259" key="9">
    <source>
        <dbReference type="PROSITE" id="PS51340"/>
    </source>
</evidence>
<dbReference type="InParanoid" id="A0A423XK10"/>
<evidence type="ECO:0000313" key="11">
    <source>
        <dbReference type="Proteomes" id="UP000285146"/>
    </source>
</evidence>
<dbReference type="AlphaFoldDB" id="A0A423XK10"/>
<evidence type="ECO:0000256" key="3">
    <source>
        <dbReference type="ARBA" id="ARBA00022449"/>
    </source>
</evidence>
<keyword evidence="11" id="KW-1185">Reference proteome</keyword>
<organism evidence="10 11">
    <name type="scientific">Cytospora leucostoma</name>
    <dbReference type="NCBI Taxonomy" id="1230097"/>
    <lineage>
        <taxon>Eukaryota</taxon>
        <taxon>Fungi</taxon>
        <taxon>Dikarya</taxon>
        <taxon>Ascomycota</taxon>
        <taxon>Pezizomycotina</taxon>
        <taxon>Sordariomycetes</taxon>
        <taxon>Sordariomycetidae</taxon>
        <taxon>Diaporthales</taxon>
        <taxon>Cytosporaceae</taxon>
        <taxon>Cytospora</taxon>
    </lineage>
</organism>
<dbReference type="GO" id="GO:1902600">
    <property type="term" value="P:proton transmembrane transport"/>
    <property type="evidence" value="ECO:0007669"/>
    <property type="project" value="InterPro"/>
</dbReference>
<evidence type="ECO:0000256" key="6">
    <source>
        <dbReference type="ARBA" id="ARBA00023065"/>
    </source>
</evidence>
<gene>
    <name evidence="10" type="ORF">VPNG_01617</name>
</gene>
<evidence type="ECO:0000313" key="10">
    <source>
        <dbReference type="EMBL" id="ROW16611.1"/>
    </source>
</evidence>
<dbReference type="InterPro" id="IPR006153">
    <property type="entry name" value="Cation/H_exchanger_TM"/>
</dbReference>
<feature type="transmembrane region" description="Helical" evidence="8">
    <location>
        <begin position="41"/>
        <end position="60"/>
    </location>
</feature>
<keyword evidence="7 8" id="KW-0472">Membrane</keyword>
<dbReference type="InterPro" id="IPR005302">
    <property type="entry name" value="MoCF_Sase_C"/>
</dbReference>
<name>A0A423XK10_9PEZI</name>
<dbReference type="GO" id="GO:0030151">
    <property type="term" value="F:molybdenum ion binding"/>
    <property type="evidence" value="ECO:0007669"/>
    <property type="project" value="InterPro"/>
</dbReference>
<feature type="transmembrane region" description="Helical" evidence="8">
    <location>
        <begin position="130"/>
        <end position="149"/>
    </location>
</feature>
<dbReference type="PROSITE" id="PS51340">
    <property type="entry name" value="MOSC"/>
    <property type="match status" value="1"/>
</dbReference>
<dbReference type="PANTHER" id="PTHR43562:SF2">
    <property type="entry name" value="SODIUM-HYDROGEN ANTIPORTER"/>
    <property type="match status" value="1"/>
</dbReference>
<evidence type="ECO:0000256" key="8">
    <source>
        <dbReference type="SAM" id="Phobius"/>
    </source>
</evidence>
<proteinExistence type="predicted"/>
<reference evidence="10 11" key="1">
    <citation type="submission" date="2015-09" db="EMBL/GenBank/DDBJ databases">
        <title>Host preference determinants of Valsa canker pathogens revealed by comparative genomics.</title>
        <authorList>
            <person name="Yin Z."/>
            <person name="Huang L."/>
        </authorList>
    </citation>
    <scope>NUCLEOTIDE SEQUENCE [LARGE SCALE GENOMIC DNA]</scope>
    <source>
        <strain evidence="10 11">SXYLt</strain>
    </source>
</reference>
<dbReference type="GO" id="GO:0003824">
    <property type="term" value="F:catalytic activity"/>
    <property type="evidence" value="ECO:0007669"/>
    <property type="project" value="InterPro"/>
</dbReference>
<dbReference type="GO" id="GO:0016020">
    <property type="term" value="C:membrane"/>
    <property type="evidence" value="ECO:0007669"/>
    <property type="project" value="UniProtKB-SubCell"/>
</dbReference>
<feature type="domain" description="MOSC" evidence="9">
    <location>
        <begin position="330"/>
        <end position="489"/>
    </location>
</feature>
<evidence type="ECO:0000256" key="7">
    <source>
        <dbReference type="ARBA" id="ARBA00023136"/>
    </source>
</evidence>
<dbReference type="InterPro" id="IPR038770">
    <property type="entry name" value="Na+/solute_symporter_sf"/>
</dbReference>
<keyword evidence="6" id="KW-0406">Ion transport</keyword>
<feature type="transmembrane region" description="Helical" evidence="8">
    <location>
        <begin position="66"/>
        <end position="85"/>
    </location>
</feature>
<dbReference type="Gene3D" id="1.20.1530.20">
    <property type="match status" value="1"/>
</dbReference>
<evidence type="ECO:0000256" key="2">
    <source>
        <dbReference type="ARBA" id="ARBA00022448"/>
    </source>
</evidence>
<keyword evidence="5 8" id="KW-1133">Transmembrane helix</keyword>
<dbReference type="Pfam" id="PF00999">
    <property type="entry name" value="Na_H_Exchanger"/>
    <property type="match status" value="1"/>
</dbReference>
<feature type="transmembrane region" description="Helical" evidence="8">
    <location>
        <begin position="97"/>
        <end position="118"/>
    </location>
</feature>
<dbReference type="PANTHER" id="PTHR43562">
    <property type="entry name" value="NAPA-TYPE SODIUM/HYDROGEN ANTIPORTER"/>
    <property type="match status" value="1"/>
</dbReference>
<keyword evidence="2" id="KW-0813">Transport</keyword>
<dbReference type="GO" id="GO:0015297">
    <property type="term" value="F:antiporter activity"/>
    <property type="evidence" value="ECO:0007669"/>
    <property type="project" value="UniProtKB-KW"/>
</dbReference>
<protein>
    <recommendedName>
        <fullName evidence="9">MOSC domain-containing protein</fullName>
    </recommendedName>
</protein>
<keyword evidence="4 8" id="KW-0812">Transmembrane</keyword>
<dbReference type="Proteomes" id="UP000285146">
    <property type="component" value="Unassembled WGS sequence"/>
</dbReference>